<comment type="caution">
    <text evidence="1">The sequence shown here is derived from an EMBL/GenBank/DDBJ whole genome shotgun (WGS) entry which is preliminary data.</text>
</comment>
<keyword evidence="2" id="KW-1185">Reference proteome</keyword>
<dbReference type="RefSeq" id="WP_184920083.1">
    <property type="nucleotide sequence ID" value="NZ_JACHMO010000001.1"/>
</dbReference>
<dbReference type="AlphaFoldDB" id="A0A7W9HJJ7"/>
<gene>
    <name evidence="1" type="ORF">F4560_002772</name>
</gene>
<accession>A0A7W9HJJ7</accession>
<proteinExistence type="predicted"/>
<sequence>MPDDEVSGLEFGVTDKPTLETLRHDADQLRDIVPAEDVTGHAAFAPTKVDLGEAARLTPELGEGLRLGDGWGKLDAGLGKLGELASNARVERLLTQARQKIEQGKHHIAISLIDQVLEIDATAAVAVGLKAVCTCAIGEFERALDLLDEARALATDAETGLLVSTMRADCEERITDAVRGEVEDMLDDGALAAAVATLDRYLRRLPDSLPLRYLHVGSLVMSDRVADAWTSLDIALRTATGQNAEIFRDMRARVQLMLYEPQIDAARERLRAGDPKGAVRYLEQCPVDVRRQSSDVRLLWDYAHERLAARSLLAFVGRKRMNQAGATPVEPDALESLLMWLFAEELEAGHAAIEDERFEDACELYAAAEQVDDRCHAVAYWHAIALVLLCRSPQTSLAECDDLLIRASVRVEMAAEDPERREIAENIAAVIARDLAQVRLLTGIGDLIRRFNTEATNLSRRGVRNYHELYQIRGRFEKIRVQATSLHRQCDRGSEEARQLEQLIGAVRNVLA</sequence>
<dbReference type="InterPro" id="IPR011990">
    <property type="entry name" value="TPR-like_helical_dom_sf"/>
</dbReference>
<dbReference type="Gene3D" id="1.25.40.10">
    <property type="entry name" value="Tetratricopeptide repeat domain"/>
    <property type="match status" value="1"/>
</dbReference>
<reference evidence="1 2" key="1">
    <citation type="submission" date="2020-08" db="EMBL/GenBank/DDBJ databases">
        <title>Sequencing the genomes of 1000 actinobacteria strains.</title>
        <authorList>
            <person name="Klenk H.-P."/>
        </authorList>
    </citation>
    <scope>NUCLEOTIDE SEQUENCE [LARGE SCALE GENOMIC DNA]</scope>
    <source>
        <strain evidence="1 2">DSM 45486</strain>
    </source>
</reference>
<organism evidence="1 2">
    <name type="scientific">Saccharothrix ecbatanensis</name>
    <dbReference type="NCBI Taxonomy" id="1105145"/>
    <lineage>
        <taxon>Bacteria</taxon>
        <taxon>Bacillati</taxon>
        <taxon>Actinomycetota</taxon>
        <taxon>Actinomycetes</taxon>
        <taxon>Pseudonocardiales</taxon>
        <taxon>Pseudonocardiaceae</taxon>
        <taxon>Saccharothrix</taxon>
    </lineage>
</organism>
<evidence type="ECO:0000313" key="2">
    <source>
        <dbReference type="Proteomes" id="UP000552097"/>
    </source>
</evidence>
<dbReference type="EMBL" id="JACHMO010000001">
    <property type="protein sequence ID" value="MBB5803004.1"/>
    <property type="molecule type" value="Genomic_DNA"/>
</dbReference>
<name>A0A7W9HJJ7_9PSEU</name>
<dbReference type="SUPFAM" id="SSF48452">
    <property type="entry name" value="TPR-like"/>
    <property type="match status" value="2"/>
</dbReference>
<evidence type="ECO:0000313" key="1">
    <source>
        <dbReference type="EMBL" id="MBB5803004.1"/>
    </source>
</evidence>
<dbReference type="Proteomes" id="UP000552097">
    <property type="component" value="Unassembled WGS sequence"/>
</dbReference>
<protein>
    <submittedName>
        <fullName evidence="1">Tetratricopeptide (TPR) repeat protein</fullName>
    </submittedName>
</protein>